<keyword evidence="4 10" id="KW-0813">Transport</keyword>
<dbReference type="Pfam" id="PF00528">
    <property type="entry name" value="BPD_transp_1"/>
    <property type="match status" value="1"/>
</dbReference>
<dbReference type="GO" id="GO:0015276">
    <property type="term" value="F:ligand-gated monoatomic ion channel activity"/>
    <property type="evidence" value="ECO:0007669"/>
    <property type="project" value="InterPro"/>
</dbReference>
<feature type="signal peptide" evidence="11">
    <location>
        <begin position="1"/>
        <end position="23"/>
    </location>
</feature>
<comment type="function">
    <text evidence="1">Part of the binding-protein-dependent transport system for glutamine; probably responsible for the translocation of the substrate across the membrane.</text>
</comment>
<keyword evidence="7" id="KW-0029">Amino-acid transport</keyword>
<dbReference type="RefSeq" id="WP_408874691.1">
    <property type="nucleotide sequence ID" value="NZ_CP018191.1"/>
</dbReference>
<dbReference type="PANTHER" id="PTHR30614:SF20">
    <property type="entry name" value="GLUTAMINE TRANSPORT SYSTEM PERMEASE PROTEIN GLNP"/>
    <property type="match status" value="1"/>
</dbReference>
<dbReference type="InterPro" id="IPR001638">
    <property type="entry name" value="Solute-binding_3/MltF_N"/>
</dbReference>
<dbReference type="Pfam" id="PF00497">
    <property type="entry name" value="SBP_bac_3"/>
    <property type="match status" value="1"/>
</dbReference>
<dbReference type="SUPFAM" id="SSF53850">
    <property type="entry name" value="Periplasmic binding protein-like II"/>
    <property type="match status" value="1"/>
</dbReference>
<dbReference type="CDD" id="cd06261">
    <property type="entry name" value="TM_PBP2"/>
    <property type="match status" value="1"/>
</dbReference>
<evidence type="ECO:0000256" key="7">
    <source>
        <dbReference type="ARBA" id="ARBA00022970"/>
    </source>
</evidence>
<feature type="chain" id="PRO_5042135085" evidence="11">
    <location>
        <begin position="24"/>
        <end position="501"/>
    </location>
</feature>
<dbReference type="Gene3D" id="3.40.190.10">
    <property type="entry name" value="Periplasmic binding protein-like II"/>
    <property type="match status" value="2"/>
</dbReference>
<protein>
    <submittedName>
        <fullName evidence="13">Gln/Arg/Lys/His-binding protein and permease protein</fullName>
    </submittedName>
</protein>
<dbReference type="CDD" id="cd13530">
    <property type="entry name" value="PBP2_peptides_like"/>
    <property type="match status" value="1"/>
</dbReference>
<comment type="subcellular location">
    <subcellularLocation>
        <location evidence="2">Cell inner membrane</location>
        <topology evidence="2">Multi-pass membrane protein</topology>
    </subcellularLocation>
    <subcellularLocation>
        <location evidence="10">Cell membrane</location>
        <topology evidence="10">Multi-pass membrane protein</topology>
    </subcellularLocation>
</comment>
<evidence type="ECO:0000256" key="9">
    <source>
        <dbReference type="ARBA" id="ARBA00023136"/>
    </source>
</evidence>
<feature type="transmembrane region" description="Helical" evidence="10">
    <location>
        <begin position="293"/>
        <end position="321"/>
    </location>
</feature>
<dbReference type="PANTHER" id="PTHR30614">
    <property type="entry name" value="MEMBRANE COMPONENT OF AMINO ACID ABC TRANSPORTER"/>
    <property type="match status" value="1"/>
</dbReference>
<evidence type="ECO:0000256" key="8">
    <source>
        <dbReference type="ARBA" id="ARBA00022989"/>
    </source>
</evidence>
<evidence type="ECO:0000256" key="10">
    <source>
        <dbReference type="RuleBase" id="RU363032"/>
    </source>
</evidence>
<evidence type="ECO:0000256" key="11">
    <source>
        <dbReference type="SAM" id="SignalP"/>
    </source>
</evidence>
<evidence type="ECO:0000256" key="1">
    <source>
        <dbReference type="ARBA" id="ARBA00003159"/>
    </source>
</evidence>
<keyword evidence="8 10" id="KW-1133">Transmembrane helix</keyword>
<evidence type="ECO:0000313" key="14">
    <source>
        <dbReference type="Proteomes" id="UP000182373"/>
    </source>
</evidence>
<evidence type="ECO:0000256" key="4">
    <source>
        <dbReference type="ARBA" id="ARBA00022448"/>
    </source>
</evidence>
<dbReference type="GO" id="GO:0006865">
    <property type="term" value="P:amino acid transport"/>
    <property type="evidence" value="ECO:0007669"/>
    <property type="project" value="UniProtKB-KW"/>
</dbReference>
<dbReference type="InterPro" id="IPR035906">
    <property type="entry name" value="MetI-like_sf"/>
</dbReference>
<organism evidence="13 14">
    <name type="scientific">Granulibacter bethesdensis</name>
    <dbReference type="NCBI Taxonomy" id="364410"/>
    <lineage>
        <taxon>Bacteria</taxon>
        <taxon>Pseudomonadati</taxon>
        <taxon>Pseudomonadota</taxon>
        <taxon>Alphaproteobacteria</taxon>
        <taxon>Acetobacterales</taxon>
        <taxon>Acetobacteraceae</taxon>
        <taxon>Granulibacter</taxon>
    </lineage>
</organism>
<dbReference type="Proteomes" id="UP000182373">
    <property type="component" value="Chromosome"/>
</dbReference>
<dbReference type="PROSITE" id="PS50928">
    <property type="entry name" value="ABC_TM1"/>
    <property type="match status" value="1"/>
</dbReference>
<feature type="transmembrane region" description="Helical" evidence="10">
    <location>
        <begin position="464"/>
        <end position="483"/>
    </location>
</feature>
<evidence type="ECO:0000313" key="13">
    <source>
        <dbReference type="EMBL" id="APH54132.1"/>
    </source>
</evidence>
<evidence type="ECO:0000256" key="5">
    <source>
        <dbReference type="ARBA" id="ARBA00022475"/>
    </source>
</evidence>
<evidence type="ECO:0000259" key="12">
    <source>
        <dbReference type="PROSITE" id="PS50928"/>
    </source>
</evidence>
<dbReference type="SMART" id="SM00079">
    <property type="entry name" value="PBPe"/>
    <property type="match status" value="1"/>
</dbReference>
<keyword evidence="5" id="KW-1003">Cell membrane</keyword>
<evidence type="ECO:0000256" key="6">
    <source>
        <dbReference type="ARBA" id="ARBA00022692"/>
    </source>
</evidence>
<evidence type="ECO:0000256" key="3">
    <source>
        <dbReference type="ARBA" id="ARBA00010072"/>
    </source>
</evidence>
<dbReference type="InterPro" id="IPR010065">
    <property type="entry name" value="AA_ABC_transptr_permease_3TM"/>
</dbReference>
<reference evidence="14" key="1">
    <citation type="submission" date="2016-11" db="EMBL/GenBank/DDBJ databases">
        <title>Comparative genomic and phenotypic analysis of Granulibacter bethesdensis clinical isolates from patients with chronic granulomatous disease.</title>
        <authorList>
            <person name="Zarember K.A."/>
            <person name="Porcella S.F."/>
            <person name="Chu J."/>
            <person name="Ding L."/>
            <person name="Dahlstrom E."/>
            <person name="Barbian K."/>
            <person name="Martens C."/>
            <person name="Sykora L."/>
            <person name="Kramer S."/>
            <person name="Pettinato A.M."/>
            <person name="Hong H."/>
            <person name="Wald G."/>
            <person name="Berg L.J."/>
            <person name="Rogge L.S."/>
            <person name="Greenberg D.E."/>
            <person name="Falcone E.L."/>
            <person name="Neves J.F."/>
            <person name="Simoes M.J."/>
            <person name="Casal M."/>
            <person name="Rodriguez-Lopez F.C."/>
            <person name="Zelazny A."/>
            <person name="Gallin J.I."/>
            <person name="Holland S.M."/>
        </authorList>
    </citation>
    <scope>NUCLEOTIDE SEQUENCE [LARGE SCALE GENOMIC DNA]</scope>
    <source>
        <strain evidence="14">NIH9.1</strain>
    </source>
</reference>
<evidence type="ECO:0000256" key="2">
    <source>
        <dbReference type="ARBA" id="ARBA00004429"/>
    </source>
</evidence>
<dbReference type="EMBL" id="CP018191">
    <property type="protein sequence ID" value="APH54132.1"/>
    <property type="molecule type" value="Genomic_DNA"/>
</dbReference>
<dbReference type="NCBIfam" id="TIGR01726">
    <property type="entry name" value="HEQRo_perm_3TM"/>
    <property type="match status" value="1"/>
</dbReference>
<proteinExistence type="inferred from homology"/>
<accession>A0AAC9K9I8</accession>
<keyword evidence="6 10" id="KW-0812">Transmembrane</keyword>
<dbReference type="InterPro" id="IPR043429">
    <property type="entry name" value="ArtM/GltK/GlnP/TcyL/YhdX-like"/>
</dbReference>
<sequence length="501" mass="56171">MMRFMLAVLMVLLLSLHSGAVRAGDDLRWGADAQSDAPYIFHDPDNEDRLIGYEKDIVDEIGRHLNRNLIFVQNGWDSLIPGLDRGLYDFSIDGLEITPAHREVVDFSKPYYVTSEQLVVRKDSKGLERLEALHGHAVGTLKASVGERILEKHPDIKLRVYEEEIDAYNDLHNGRTDAVLLDWPIALYYSATDPSLKLVGEPIGHLEYGIAVRKGNQALLDQINTALDQMRADGTLRRILERWNLWTPDMAAFTGDHTSVTQPAIYYDEFVKAHSPATGWRIKFKRYIGFIPLIVHAAITTLEVSLLAMILAVAMGLLLAVSRLYGPAPLRMLSVVYIEIMRGTPLLIQILFVFYGLPNLGVRLDPFFAGVLALGLNYAAYEAENYRAGLGAIPHGQYEAAIALNMTSSQALRHVVIPQAFRLVIPVMTNDFISALKDSSLLSVITLSELSQTYVRLSTTYYDYFGTGLMIGAAYLLIGLPFVRLARWTEERLHTGRRPQR</sequence>
<gene>
    <name evidence="13" type="ORF">GbCGDNIH9_0877</name>
</gene>
<dbReference type="AlphaFoldDB" id="A0AAC9K9I8"/>
<feature type="domain" description="ABC transmembrane type-1" evidence="12">
    <location>
        <begin position="298"/>
        <end position="486"/>
    </location>
</feature>
<keyword evidence="9 10" id="KW-0472">Membrane</keyword>
<name>A0AAC9K9I8_9PROT</name>
<dbReference type="SMART" id="SM00062">
    <property type="entry name" value="PBPb"/>
    <property type="match status" value="1"/>
</dbReference>
<comment type="similarity">
    <text evidence="3">Belongs to the binding-protein-dependent transport system permease family. HisMQ subfamily.</text>
</comment>
<keyword evidence="11" id="KW-0732">Signal</keyword>
<feature type="transmembrane region" description="Helical" evidence="10">
    <location>
        <begin position="333"/>
        <end position="357"/>
    </location>
</feature>
<dbReference type="InterPro" id="IPR000515">
    <property type="entry name" value="MetI-like"/>
</dbReference>
<dbReference type="GO" id="GO:0043190">
    <property type="term" value="C:ATP-binding cassette (ABC) transporter complex"/>
    <property type="evidence" value="ECO:0007669"/>
    <property type="project" value="InterPro"/>
</dbReference>
<dbReference type="SUPFAM" id="SSF161098">
    <property type="entry name" value="MetI-like"/>
    <property type="match status" value="1"/>
</dbReference>
<dbReference type="Gene3D" id="1.10.3720.10">
    <property type="entry name" value="MetI-like"/>
    <property type="match status" value="1"/>
</dbReference>
<dbReference type="InterPro" id="IPR001320">
    <property type="entry name" value="Iontro_rcpt_C"/>
</dbReference>